<evidence type="ECO:0000256" key="2">
    <source>
        <dbReference type="ARBA" id="ARBA00022723"/>
    </source>
</evidence>
<dbReference type="Gene3D" id="3.20.20.120">
    <property type="entry name" value="Enolase-like C-terminal domain"/>
    <property type="match status" value="1"/>
</dbReference>
<dbReference type="Pfam" id="PF02746">
    <property type="entry name" value="MR_MLE_N"/>
    <property type="match status" value="1"/>
</dbReference>
<dbReference type="PANTHER" id="PTHR13794:SF58">
    <property type="entry name" value="MITOCHONDRIAL ENOLASE SUPERFAMILY MEMBER 1"/>
    <property type="match status" value="1"/>
</dbReference>
<dbReference type="Gene3D" id="3.30.390.10">
    <property type="entry name" value="Enolase-like, N-terminal domain"/>
    <property type="match status" value="1"/>
</dbReference>
<dbReference type="Proteomes" id="UP000325105">
    <property type="component" value="Unassembled WGS sequence"/>
</dbReference>
<organism evidence="5 6">
    <name type="scientific">Sphingobacterium allocomposti</name>
    <dbReference type="NCBI Taxonomy" id="415956"/>
    <lineage>
        <taxon>Bacteria</taxon>
        <taxon>Pseudomonadati</taxon>
        <taxon>Bacteroidota</taxon>
        <taxon>Sphingobacteriia</taxon>
        <taxon>Sphingobacteriales</taxon>
        <taxon>Sphingobacteriaceae</taxon>
        <taxon>Sphingobacterium</taxon>
    </lineage>
</organism>
<dbReference type="RefSeq" id="WP_148910120.1">
    <property type="nucleotide sequence ID" value="NZ_VNHX01000028.1"/>
</dbReference>
<evidence type="ECO:0000313" key="5">
    <source>
        <dbReference type="EMBL" id="TYP89335.1"/>
    </source>
</evidence>
<dbReference type="SMART" id="SM00922">
    <property type="entry name" value="MR_MLE"/>
    <property type="match status" value="1"/>
</dbReference>
<dbReference type="OrthoDB" id="9796450at2"/>
<dbReference type="GO" id="GO:0016854">
    <property type="term" value="F:racemase and epimerase activity"/>
    <property type="evidence" value="ECO:0007669"/>
    <property type="project" value="UniProtKB-ARBA"/>
</dbReference>
<evidence type="ECO:0000313" key="6">
    <source>
        <dbReference type="Proteomes" id="UP000325105"/>
    </source>
</evidence>
<dbReference type="SFLD" id="SFLDG00179">
    <property type="entry name" value="mandelate_racemase"/>
    <property type="match status" value="1"/>
</dbReference>
<feature type="domain" description="Mandelate racemase/muconate lactonizing enzyme C-terminal" evidence="4">
    <location>
        <begin position="144"/>
        <end position="241"/>
    </location>
</feature>
<comment type="cofactor">
    <cofactor evidence="1">
        <name>Mg(2+)</name>
        <dbReference type="ChEBI" id="CHEBI:18420"/>
    </cofactor>
</comment>
<keyword evidence="3" id="KW-0460">Magnesium</keyword>
<accession>A0A5S5D0S1</accession>
<gene>
    <name evidence="5" type="ORF">BC792_12854</name>
</gene>
<evidence type="ECO:0000259" key="4">
    <source>
        <dbReference type="SMART" id="SM00922"/>
    </source>
</evidence>
<name>A0A5S5D0S1_9SPHI</name>
<dbReference type="AlphaFoldDB" id="A0A5S5D0S1"/>
<dbReference type="InterPro" id="IPR013341">
    <property type="entry name" value="Mandelate_racemase_N_dom"/>
</dbReference>
<dbReference type="InterPro" id="IPR046945">
    <property type="entry name" value="RHMD-like"/>
</dbReference>
<dbReference type="CDD" id="cd03316">
    <property type="entry name" value="MR_like"/>
    <property type="match status" value="1"/>
</dbReference>
<dbReference type="PANTHER" id="PTHR13794">
    <property type="entry name" value="ENOLASE SUPERFAMILY, MANDELATE RACEMASE"/>
    <property type="match status" value="1"/>
</dbReference>
<keyword evidence="2" id="KW-0479">Metal-binding</keyword>
<dbReference type="GO" id="GO:0016052">
    <property type="term" value="P:carbohydrate catabolic process"/>
    <property type="evidence" value="ECO:0007669"/>
    <property type="project" value="TreeGrafter"/>
</dbReference>
<dbReference type="SUPFAM" id="SSF54826">
    <property type="entry name" value="Enolase N-terminal domain-like"/>
    <property type="match status" value="1"/>
</dbReference>
<dbReference type="InterPro" id="IPR029065">
    <property type="entry name" value="Enolase_C-like"/>
</dbReference>
<dbReference type="SFLD" id="SFLDS00001">
    <property type="entry name" value="Enolase"/>
    <property type="match status" value="1"/>
</dbReference>
<protein>
    <submittedName>
        <fullName evidence="5">L-alanine-DL-glutamate epimerase-like enolase superfamily enzyme</fullName>
    </submittedName>
</protein>
<comment type="caution">
    <text evidence="5">The sequence shown here is derived from an EMBL/GenBank/DDBJ whole genome shotgun (WGS) entry which is preliminary data.</text>
</comment>
<dbReference type="SUPFAM" id="SSF51604">
    <property type="entry name" value="Enolase C-terminal domain-like"/>
    <property type="match status" value="1"/>
</dbReference>
<dbReference type="InterPro" id="IPR029017">
    <property type="entry name" value="Enolase-like_N"/>
</dbReference>
<dbReference type="EMBL" id="VNHX01000028">
    <property type="protein sequence ID" value="TYP89335.1"/>
    <property type="molecule type" value="Genomic_DNA"/>
</dbReference>
<keyword evidence="6" id="KW-1185">Reference proteome</keyword>
<evidence type="ECO:0000256" key="1">
    <source>
        <dbReference type="ARBA" id="ARBA00001946"/>
    </source>
</evidence>
<evidence type="ECO:0000256" key="3">
    <source>
        <dbReference type="ARBA" id="ARBA00022842"/>
    </source>
</evidence>
<dbReference type="GO" id="GO:0000287">
    <property type="term" value="F:magnesium ion binding"/>
    <property type="evidence" value="ECO:0007669"/>
    <property type="project" value="TreeGrafter"/>
</dbReference>
<reference evidence="5 6" key="1">
    <citation type="submission" date="2019-07" db="EMBL/GenBank/DDBJ databases">
        <title>Genomic Encyclopedia of Archaeal and Bacterial Type Strains, Phase II (KMG-II): from individual species to whole genera.</title>
        <authorList>
            <person name="Goeker M."/>
        </authorList>
    </citation>
    <scope>NUCLEOTIDE SEQUENCE [LARGE SCALE GENOMIC DNA]</scope>
    <source>
        <strain evidence="5 6">DSM 18850</strain>
    </source>
</reference>
<sequence length="356" mass="40256">MKIKHFHIFKAKAALNKPIADATHQLTEISFIVLRIETASGVVGESYLLSFQYSPRAIVGALRDVGDMLIGRDVHDMAGSFEHINQLSEYFGTEGINRWAQSAFNIAMWDAWAKILQQPVWKILGGTAQRIPIYGSGGWSSYTIDELIAEVSDYKKRGFRAVKIKVGKPDWKEDLERLRYVREAVGDDIAIMMDANQGMKVPEALALAKAARRLDINWFEEPIDHHDFQGYQLLRNQAGISIAMGEREYSSLPLRELIRLNAIDIWQPDILRIGGVEAWRDSAALAKSNHIPILPHYYKDYDVPLLCTVSNGKGAESFDWIDPLIDHPLKIEHGTAVPHDRPGWGFSFKDSFLNEL</sequence>
<proteinExistence type="predicted"/>
<dbReference type="Pfam" id="PF13378">
    <property type="entry name" value="MR_MLE_C"/>
    <property type="match status" value="1"/>
</dbReference>
<dbReference type="GO" id="GO:0016836">
    <property type="term" value="F:hydro-lyase activity"/>
    <property type="evidence" value="ECO:0007669"/>
    <property type="project" value="TreeGrafter"/>
</dbReference>
<dbReference type="InterPro" id="IPR013342">
    <property type="entry name" value="Mandelate_racemase_C"/>
</dbReference>
<dbReference type="InterPro" id="IPR036849">
    <property type="entry name" value="Enolase-like_C_sf"/>
</dbReference>